<evidence type="ECO:0000313" key="4">
    <source>
        <dbReference type="Proteomes" id="UP001171165"/>
    </source>
</evidence>
<dbReference type="AlphaFoldDB" id="A0AAJ1DF08"/>
<reference evidence="2" key="2">
    <citation type="submission" date="2023-06" db="EMBL/GenBank/DDBJ databases">
        <authorList>
            <consortium name="Clinical and Environmental Microbiology Branch: Whole genome sequencing antimicrobial resistance pathogens in the healthcare setting"/>
        </authorList>
    </citation>
    <scope>NUCLEOTIDE SEQUENCE</scope>
    <source>
        <strain evidence="2">Microbial</strain>
    </source>
</reference>
<proteinExistence type="predicted"/>
<dbReference type="RefSeq" id="WP_064506369.1">
    <property type="nucleotide sequence ID" value="NZ_CAXOIF010000001.1"/>
</dbReference>
<organism evidence="2 4">
    <name type="scientific">Proteus mirabilis</name>
    <dbReference type="NCBI Taxonomy" id="584"/>
    <lineage>
        <taxon>Bacteria</taxon>
        <taxon>Pseudomonadati</taxon>
        <taxon>Pseudomonadota</taxon>
        <taxon>Gammaproteobacteria</taxon>
        <taxon>Enterobacterales</taxon>
        <taxon>Morganellaceae</taxon>
        <taxon>Proteus</taxon>
    </lineage>
</organism>
<dbReference type="Proteomes" id="UP000195540">
    <property type="component" value="Chromosome"/>
</dbReference>
<accession>A0AAJ1DF08</accession>
<dbReference type="EMBL" id="CP021694">
    <property type="protein sequence ID" value="ARX35248.1"/>
    <property type="molecule type" value="Genomic_DNA"/>
</dbReference>
<dbReference type="Proteomes" id="UP001171165">
    <property type="component" value="Unassembled WGS sequence"/>
</dbReference>
<reference evidence="1 3" key="1">
    <citation type="submission" date="2017-05" db="EMBL/GenBank/DDBJ databases">
        <title>Whole genome sequencing of Proteus mirabilis AR_0155.</title>
        <authorList>
            <person name="Conlan S."/>
            <person name="Thomas P.J."/>
            <person name="Mullikin J."/>
            <person name="Frank K.M."/>
            <person name="Segre J.A."/>
        </authorList>
    </citation>
    <scope>NUCLEOTIDE SEQUENCE [LARGE SCALE GENOMIC DNA]</scope>
    <source>
        <strain evidence="1 3">AR_0155</strain>
    </source>
</reference>
<name>A0AAJ1DF08_PROMI</name>
<evidence type="ECO:0000313" key="2">
    <source>
        <dbReference type="EMBL" id="EKW9778293.1"/>
    </source>
</evidence>
<protein>
    <submittedName>
        <fullName evidence="2">Uncharacterized protein</fullName>
    </submittedName>
</protein>
<dbReference type="EMBL" id="ABKSPD020000031">
    <property type="protein sequence ID" value="EKW9778293.1"/>
    <property type="molecule type" value="Genomic_DNA"/>
</dbReference>
<evidence type="ECO:0000313" key="3">
    <source>
        <dbReference type="Proteomes" id="UP000195540"/>
    </source>
</evidence>
<gene>
    <name evidence="1" type="ORF">AM402_14155</name>
    <name evidence="2" type="ORF">PW210_004183</name>
</gene>
<evidence type="ECO:0000313" key="1">
    <source>
        <dbReference type="EMBL" id="ARX35248.1"/>
    </source>
</evidence>
<sequence>MKTTEQILNQYKEGDKIDRHIVSRDLGIALSSSSRALSYLNGLGALVRVGNEDRPVRYIVTNEAEHIYQAIIEERKLGESAYLQKLKTQKAKKRALPTIKWVKHATSNFDLMGKLPTEPYDSLVRTVRGNH</sequence>